<organism evidence="2">
    <name type="scientific">Siphoviridae sp. ctLqe90</name>
    <dbReference type="NCBI Taxonomy" id="2825456"/>
    <lineage>
        <taxon>Viruses</taxon>
        <taxon>Duplodnaviria</taxon>
        <taxon>Heunggongvirae</taxon>
        <taxon>Uroviricota</taxon>
        <taxon>Caudoviricetes</taxon>
    </lineage>
</organism>
<name>A0A8S5Q3J2_9CAUD</name>
<evidence type="ECO:0000313" key="2">
    <source>
        <dbReference type="EMBL" id="DAE13409.1"/>
    </source>
</evidence>
<feature type="region of interest" description="Disordered" evidence="1">
    <location>
        <begin position="69"/>
        <end position="93"/>
    </location>
</feature>
<proteinExistence type="predicted"/>
<reference evidence="2" key="1">
    <citation type="journal article" date="2021" name="Proc. Natl. Acad. Sci. U.S.A.">
        <title>A Catalog of Tens of Thousands of Viruses from Human Metagenomes Reveals Hidden Associations with Chronic Diseases.</title>
        <authorList>
            <person name="Tisza M.J."/>
            <person name="Buck C.B."/>
        </authorList>
    </citation>
    <scope>NUCLEOTIDE SEQUENCE</scope>
    <source>
        <strain evidence="2">CtLqe90</strain>
    </source>
</reference>
<sequence length="142" mass="16600">MTVKEYNEWRKEFGHVQVLLYAFPNVLKKIGNDDLIKELKILGYDEHTLDFLNSAMDAWEKFEKEELMKDMNVQPDPNTTTPKKAPVMPEEPKNPSISNYHIQPFYCDKCIHSWGVDCFRDPVNDIPCPNYRRDPPDGGFYG</sequence>
<dbReference type="EMBL" id="BK015564">
    <property type="protein sequence ID" value="DAE13409.1"/>
    <property type="molecule type" value="Genomic_DNA"/>
</dbReference>
<evidence type="ECO:0000256" key="1">
    <source>
        <dbReference type="SAM" id="MobiDB-lite"/>
    </source>
</evidence>
<accession>A0A8S5Q3J2</accession>
<protein>
    <submittedName>
        <fullName evidence="2">Uncharacterized protein</fullName>
    </submittedName>
</protein>